<evidence type="ECO:0000256" key="5">
    <source>
        <dbReference type="ARBA" id="ARBA00023134"/>
    </source>
</evidence>
<reference evidence="9" key="1">
    <citation type="submission" date="2015-09" db="EMBL/GenBank/DDBJ databases">
        <authorList>
            <consortium name="Pathogen Informatics"/>
        </authorList>
    </citation>
    <scope>NUCLEOTIDE SEQUENCE [LARGE SCALE GENOMIC DNA]</scope>
    <source>
        <strain evidence="9">Lake Konstanz</strain>
    </source>
</reference>
<dbReference type="InterPro" id="IPR015760">
    <property type="entry name" value="TIF_IF2"/>
</dbReference>
<dbReference type="VEuPathDB" id="TriTrypDB:BSAL_38375"/>
<keyword evidence="5" id="KW-0342">GTP-binding</keyword>
<dbReference type="SUPFAM" id="SSF52540">
    <property type="entry name" value="P-loop containing nucleoside triphosphate hydrolases"/>
    <property type="match status" value="1"/>
</dbReference>
<organism evidence="8 9">
    <name type="scientific">Bodo saltans</name>
    <name type="common">Flagellated protozoan</name>
    <dbReference type="NCBI Taxonomy" id="75058"/>
    <lineage>
        <taxon>Eukaryota</taxon>
        <taxon>Discoba</taxon>
        <taxon>Euglenozoa</taxon>
        <taxon>Kinetoplastea</taxon>
        <taxon>Metakinetoplastina</taxon>
        <taxon>Eubodonida</taxon>
        <taxon>Bodonidae</taxon>
        <taxon>Bodo</taxon>
    </lineage>
</organism>
<dbReference type="InterPro" id="IPR027417">
    <property type="entry name" value="P-loop_NTPase"/>
</dbReference>
<evidence type="ECO:0000256" key="1">
    <source>
        <dbReference type="ARBA" id="ARBA00007733"/>
    </source>
</evidence>
<comment type="similarity">
    <text evidence="1">Belongs to the TRAFAC class translation factor GTPase superfamily. Classic translation factor GTPase family. IF-2 subfamily.</text>
</comment>
<feature type="compositionally biased region" description="Low complexity" evidence="6">
    <location>
        <begin position="118"/>
        <end position="131"/>
    </location>
</feature>
<dbReference type="PRINTS" id="PR00315">
    <property type="entry name" value="ELONGATNFCT"/>
</dbReference>
<dbReference type="CDD" id="cd01887">
    <property type="entry name" value="IF2_eIF5B"/>
    <property type="match status" value="1"/>
</dbReference>
<dbReference type="Gene3D" id="3.40.50.300">
    <property type="entry name" value="P-loop containing nucleotide triphosphate hydrolases"/>
    <property type="match status" value="1"/>
</dbReference>
<dbReference type="GO" id="GO:0003743">
    <property type="term" value="F:translation initiation factor activity"/>
    <property type="evidence" value="ECO:0007669"/>
    <property type="project" value="UniProtKB-KW"/>
</dbReference>
<proteinExistence type="inferred from homology"/>
<dbReference type="OMA" id="CHEVESD"/>
<evidence type="ECO:0000256" key="4">
    <source>
        <dbReference type="ARBA" id="ARBA00022917"/>
    </source>
</evidence>
<feature type="compositionally biased region" description="Basic and acidic residues" evidence="6">
    <location>
        <begin position="87"/>
        <end position="101"/>
    </location>
</feature>
<dbReference type="PROSITE" id="PS51722">
    <property type="entry name" value="G_TR_2"/>
    <property type="match status" value="1"/>
</dbReference>
<evidence type="ECO:0000313" key="9">
    <source>
        <dbReference type="Proteomes" id="UP000051952"/>
    </source>
</evidence>
<dbReference type="Pfam" id="PF00009">
    <property type="entry name" value="GTP_EFTU"/>
    <property type="match status" value="1"/>
</dbReference>
<dbReference type="GO" id="GO:0005525">
    <property type="term" value="F:GTP binding"/>
    <property type="evidence" value="ECO:0007669"/>
    <property type="project" value="UniProtKB-KW"/>
</dbReference>
<protein>
    <submittedName>
        <fullName evidence="8">Translation initiation factor IF-3, putative</fullName>
    </submittedName>
</protein>
<accession>A0A0S4JM61</accession>
<dbReference type="Proteomes" id="UP000051952">
    <property type="component" value="Unassembled WGS sequence"/>
</dbReference>
<dbReference type="PANTHER" id="PTHR43381">
    <property type="entry name" value="TRANSLATION INITIATION FACTOR IF-2-RELATED"/>
    <property type="match status" value="1"/>
</dbReference>
<dbReference type="EMBL" id="CYKH01002065">
    <property type="protein sequence ID" value="CUG92593.1"/>
    <property type="molecule type" value="Genomic_DNA"/>
</dbReference>
<dbReference type="PANTHER" id="PTHR43381:SF4">
    <property type="entry name" value="EUKARYOTIC TRANSLATION INITIATION FACTOR 5B"/>
    <property type="match status" value="1"/>
</dbReference>
<feature type="domain" description="Tr-type G" evidence="7">
    <location>
        <begin position="190"/>
        <end position="355"/>
    </location>
</feature>
<dbReference type="NCBIfam" id="TIGR00231">
    <property type="entry name" value="small_GTP"/>
    <property type="match status" value="1"/>
</dbReference>
<keyword evidence="3" id="KW-0547">Nucleotide-binding</keyword>
<keyword evidence="4" id="KW-0648">Protein biosynthesis</keyword>
<dbReference type="GO" id="GO:0003924">
    <property type="term" value="F:GTPase activity"/>
    <property type="evidence" value="ECO:0007669"/>
    <property type="project" value="InterPro"/>
</dbReference>
<gene>
    <name evidence="8" type="ORF">BSAL_38375</name>
</gene>
<dbReference type="OrthoDB" id="4928at2759"/>
<dbReference type="GO" id="GO:0005739">
    <property type="term" value="C:mitochondrion"/>
    <property type="evidence" value="ECO:0007669"/>
    <property type="project" value="TreeGrafter"/>
</dbReference>
<evidence type="ECO:0000256" key="6">
    <source>
        <dbReference type="SAM" id="MobiDB-lite"/>
    </source>
</evidence>
<dbReference type="FunFam" id="3.40.50.300:FF:000112">
    <property type="entry name" value="Eukaryotic translation initiation factor 5B"/>
    <property type="match status" value="1"/>
</dbReference>
<evidence type="ECO:0000259" key="7">
    <source>
        <dbReference type="PROSITE" id="PS51722"/>
    </source>
</evidence>
<evidence type="ECO:0000256" key="3">
    <source>
        <dbReference type="ARBA" id="ARBA00022741"/>
    </source>
</evidence>
<evidence type="ECO:0000256" key="2">
    <source>
        <dbReference type="ARBA" id="ARBA00022540"/>
    </source>
</evidence>
<dbReference type="InterPro" id="IPR000795">
    <property type="entry name" value="T_Tr_GTP-bd_dom"/>
</dbReference>
<keyword evidence="2 8" id="KW-0396">Initiation factor</keyword>
<sequence length="355" mass="40310">MIAALKAKMENQKAEEERLQREAEEEERRLQEEERLAEEQRKYEEEEKRLDRERQREEYKQAKKDGKRSGANEALDRMRAAGFILPDVEKVREEERKRAEAAKNAPPKPAPKPKHQDPASPTAKAAAAAAEESSETETDDEIPDDWEEAMAKEERAAERKRKKDEKIAAKLAAEKAAEEAEHVLEEVSKLRSPICCVLGHVDTGKTSLLDRIRATNVQGRGEAGGITQQIGATFFPRESLVEATMEINKKYQHNLDVPGLLVIDTPGHESFTNLRSRGSSLCDIAVLVVDIMHGLEAQTKESIRLLREKKCPFIVALNKVDRLYDWVPHENMDIEQSLSLQKPYVQAEFETRVPL</sequence>
<feature type="region of interest" description="Disordered" evidence="6">
    <location>
        <begin position="1"/>
        <end position="145"/>
    </location>
</feature>
<name>A0A0S4JM61_BODSA</name>
<evidence type="ECO:0000313" key="8">
    <source>
        <dbReference type="EMBL" id="CUG92593.1"/>
    </source>
</evidence>
<feature type="compositionally biased region" description="Basic and acidic residues" evidence="6">
    <location>
        <begin position="7"/>
        <end position="79"/>
    </location>
</feature>
<feature type="compositionally biased region" description="Acidic residues" evidence="6">
    <location>
        <begin position="132"/>
        <end position="145"/>
    </location>
</feature>
<dbReference type="AlphaFoldDB" id="A0A0S4JM61"/>
<dbReference type="InterPro" id="IPR005225">
    <property type="entry name" value="Small_GTP-bd"/>
</dbReference>
<keyword evidence="9" id="KW-1185">Reference proteome</keyword>